<dbReference type="GO" id="GO:0003690">
    <property type="term" value="F:double-stranded DNA binding"/>
    <property type="evidence" value="ECO:0007669"/>
    <property type="project" value="UniProtKB-UniRule"/>
</dbReference>
<gene>
    <name evidence="2 6" type="primary">ku</name>
    <name evidence="6" type="ORF">GCM10007036_16630</name>
</gene>
<evidence type="ECO:0000256" key="2">
    <source>
        <dbReference type="HAMAP-Rule" id="MF_01875"/>
    </source>
</evidence>
<keyword evidence="1 2" id="KW-0238">DNA-binding</keyword>
<keyword evidence="2" id="KW-0234">DNA repair</keyword>
<protein>
    <recommendedName>
        <fullName evidence="2">Non-homologous end joining protein Ku</fullName>
    </recommendedName>
</protein>
<organism evidence="6 7">
    <name type="scientific">Alsobacter metallidurans</name>
    <dbReference type="NCBI Taxonomy" id="340221"/>
    <lineage>
        <taxon>Bacteria</taxon>
        <taxon>Pseudomonadati</taxon>
        <taxon>Pseudomonadota</taxon>
        <taxon>Alphaproteobacteria</taxon>
        <taxon>Hyphomicrobiales</taxon>
        <taxon>Alsobacteraceae</taxon>
        <taxon>Alsobacter</taxon>
    </lineage>
</organism>
<dbReference type="GO" id="GO:0006303">
    <property type="term" value="P:double-strand break repair via nonhomologous end joining"/>
    <property type="evidence" value="ECO:0007669"/>
    <property type="project" value="UniProtKB-UniRule"/>
</dbReference>
<keyword evidence="2" id="KW-0227">DNA damage</keyword>
<comment type="subunit">
    <text evidence="2">Homodimer. Interacts with LigD.</text>
</comment>
<feature type="domain" description="Ku" evidence="5">
    <location>
        <begin position="55"/>
        <end position="185"/>
    </location>
</feature>
<dbReference type="SMART" id="SM00559">
    <property type="entry name" value="Ku78"/>
    <property type="match status" value="1"/>
</dbReference>
<dbReference type="Proteomes" id="UP000603912">
    <property type="component" value="Unassembled WGS sequence"/>
</dbReference>
<keyword evidence="2" id="KW-0233">DNA recombination</keyword>
<dbReference type="Pfam" id="PF02735">
    <property type="entry name" value="Ku"/>
    <property type="match status" value="1"/>
</dbReference>
<dbReference type="PANTHER" id="PTHR41251:SF1">
    <property type="entry name" value="NON-HOMOLOGOUS END JOINING PROTEIN KU"/>
    <property type="match status" value="1"/>
</dbReference>
<keyword evidence="4" id="KW-0732">Signal</keyword>
<dbReference type="CDD" id="cd00789">
    <property type="entry name" value="KU_like"/>
    <property type="match status" value="1"/>
</dbReference>
<evidence type="ECO:0000259" key="5">
    <source>
        <dbReference type="SMART" id="SM00559"/>
    </source>
</evidence>
<dbReference type="PANTHER" id="PTHR41251">
    <property type="entry name" value="NON-HOMOLOGOUS END JOINING PROTEIN KU"/>
    <property type="match status" value="1"/>
</dbReference>
<dbReference type="Gene3D" id="2.40.290.10">
    <property type="match status" value="1"/>
</dbReference>
<dbReference type="InterPro" id="IPR016194">
    <property type="entry name" value="SPOC-like_C_dom_sf"/>
</dbReference>
<dbReference type="HAMAP" id="MF_01875">
    <property type="entry name" value="Prokaryotic_Ku"/>
    <property type="match status" value="1"/>
</dbReference>
<dbReference type="InterPro" id="IPR006164">
    <property type="entry name" value="DNA_bd_Ku70/Ku80"/>
</dbReference>
<name>A0A917I6D5_9HYPH</name>
<dbReference type="AlphaFoldDB" id="A0A917I6D5"/>
<dbReference type="EMBL" id="BMES01000001">
    <property type="protein sequence ID" value="GGH16157.1"/>
    <property type="molecule type" value="Genomic_DNA"/>
</dbReference>
<evidence type="ECO:0000256" key="1">
    <source>
        <dbReference type="ARBA" id="ARBA00023125"/>
    </source>
</evidence>
<sequence length="302" mass="33164">MAPRANWKGYLKLSLVSCAVALYPASSSSSRVSFNTLNRQTGNKVKRIYVDPDTGEEVTSDDQVKGYAVAKNSYVTIDDADLDAIKIESSHTVDIEKFVPRSEIDPRYMDAPYYIAPDDRVAQEAFAVIREAMREGGMVALARVVIARRERIIMIEPWGKGLLGTVLRYGYEVRDAAAYFEDIPDMPIPADMKDLAHVIVERKAGHWDPAEFEDRYETAVVEMLKSKQAGAVVADAPTAPRPSNVVNLMDALRRSIETEKAALAAAEPKPLAGSKKPKATKNAEAVTPPEPKKAKGGSRKRG</sequence>
<proteinExistence type="inferred from homology"/>
<dbReference type="NCBIfam" id="TIGR02772">
    <property type="entry name" value="Ku_bact"/>
    <property type="match status" value="1"/>
</dbReference>
<dbReference type="InterPro" id="IPR009187">
    <property type="entry name" value="Prok_Ku"/>
</dbReference>
<comment type="function">
    <text evidence="2">With LigD forms a non-homologous end joining (NHEJ) DNA repair enzyme, which repairs dsDNA breaks with reduced fidelity. Binds linear dsDNA with 5'- and 3'- overhangs but not closed circular dsDNA nor ssDNA. Recruits and stimulates the ligase activity of LigD.</text>
</comment>
<comment type="similarity">
    <text evidence="2">Belongs to the prokaryotic Ku family.</text>
</comment>
<evidence type="ECO:0000256" key="3">
    <source>
        <dbReference type="SAM" id="MobiDB-lite"/>
    </source>
</evidence>
<accession>A0A917I6D5</accession>
<reference evidence="6" key="2">
    <citation type="submission" date="2020-09" db="EMBL/GenBank/DDBJ databases">
        <authorList>
            <person name="Sun Q."/>
            <person name="Zhou Y."/>
        </authorList>
    </citation>
    <scope>NUCLEOTIDE SEQUENCE</scope>
    <source>
        <strain evidence="6">CGMCC 1.12214</strain>
    </source>
</reference>
<evidence type="ECO:0000256" key="4">
    <source>
        <dbReference type="SAM" id="SignalP"/>
    </source>
</evidence>
<evidence type="ECO:0000313" key="6">
    <source>
        <dbReference type="EMBL" id="GGH16157.1"/>
    </source>
</evidence>
<keyword evidence="7" id="KW-1185">Reference proteome</keyword>
<feature type="signal peptide" evidence="4">
    <location>
        <begin position="1"/>
        <end position="21"/>
    </location>
</feature>
<dbReference type="GO" id="GO:0006310">
    <property type="term" value="P:DNA recombination"/>
    <property type="evidence" value="ECO:0007669"/>
    <property type="project" value="UniProtKB-KW"/>
</dbReference>
<comment type="caution">
    <text evidence="6">The sequence shown here is derived from an EMBL/GenBank/DDBJ whole genome shotgun (WGS) entry which is preliminary data.</text>
</comment>
<dbReference type="RefSeq" id="WP_188517173.1">
    <property type="nucleotide sequence ID" value="NZ_BMES01000001.1"/>
</dbReference>
<feature type="region of interest" description="Disordered" evidence="3">
    <location>
        <begin position="263"/>
        <end position="302"/>
    </location>
</feature>
<evidence type="ECO:0000313" key="7">
    <source>
        <dbReference type="Proteomes" id="UP000603912"/>
    </source>
</evidence>
<reference evidence="6" key="1">
    <citation type="journal article" date="2014" name="Int. J. Syst. Evol. Microbiol.">
        <title>Complete genome sequence of Corynebacterium casei LMG S-19264T (=DSM 44701T), isolated from a smear-ripened cheese.</title>
        <authorList>
            <consortium name="US DOE Joint Genome Institute (JGI-PGF)"/>
            <person name="Walter F."/>
            <person name="Albersmeier A."/>
            <person name="Kalinowski J."/>
            <person name="Ruckert C."/>
        </authorList>
    </citation>
    <scope>NUCLEOTIDE SEQUENCE</scope>
    <source>
        <strain evidence="6">CGMCC 1.12214</strain>
    </source>
</reference>
<dbReference type="PIRSF" id="PIRSF006493">
    <property type="entry name" value="Prok_Ku"/>
    <property type="match status" value="1"/>
</dbReference>
<feature type="compositionally biased region" description="Low complexity" evidence="3">
    <location>
        <begin position="263"/>
        <end position="272"/>
    </location>
</feature>
<feature type="chain" id="PRO_5037343315" description="Non-homologous end joining protein Ku" evidence="4">
    <location>
        <begin position="22"/>
        <end position="302"/>
    </location>
</feature>
<dbReference type="SUPFAM" id="SSF100939">
    <property type="entry name" value="SPOC domain-like"/>
    <property type="match status" value="1"/>
</dbReference>